<proteinExistence type="predicted"/>
<sequence length="8" mass="887">MENAKPTP</sequence>
<accession>A0A4Z2E1C8</accession>
<dbReference type="Proteomes" id="UP000314294">
    <property type="component" value="Unassembled WGS sequence"/>
</dbReference>
<gene>
    <name evidence="1" type="ORF">EYF80_067323</name>
</gene>
<reference evidence="1 2" key="1">
    <citation type="submission" date="2019-03" db="EMBL/GenBank/DDBJ databases">
        <title>First draft genome of Liparis tanakae, snailfish: a comprehensive survey of snailfish specific genes.</title>
        <authorList>
            <person name="Kim W."/>
            <person name="Song I."/>
            <person name="Jeong J.-H."/>
            <person name="Kim D."/>
            <person name="Kim S."/>
            <person name="Ryu S."/>
            <person name="Song J.Y."/>
            <person name="Lee S.K."/>
        </authorList>
    </citation>
    <scope>NUCLEOTIDE SEQUENCE [LARGE SCALE GENOMIC DNA]</scope>
    <source>
        <tissue evidence="1">Muscle</tissue>
    </source>
</reference>
<comment type="caution">
    <text evidence="1">The sequence shown here is derived from an EMBL/GenBank/DDBJ whole genome shotgun (WGS) entry which is preliminary data.</text>
</comment>
<evidence type="ECO:0000313" key="2">
    <source>
        <dbReference type="Proteomes" id="UP000314294"/>
    </source>
</evidence>
<name>A0A4Z2E1C8_9TELE</name>
<organism evidence="1 2">
    <name type="scientific">Liparis tanakae</name>
    <name type="common">Tanaka's snailfish</name>
    <dbReference type="NCBI Taxonomy" id="230148"/>
    <lineage>
        <taxon>Eukaryota</taxon>
        <taxon>Metazoa</taxon>
        <taxon>Chordata</taxon>
        <taxon>Craniata</taxon>
        <taxon>Vertebrata</taxon>
        <taxon>Euteleostomi</taxon>
        <taxon>Actinopterygii</taxon>
        <taxon>Neopterygii</taxon>
        <taxon>Teleostei</taxon>
        <taxon>Neoteleostei</taxon>
        <taxon>Acanthomorphata</taxon>
        <taxon>Eupercaria</taxon>
        <taxon>Perciformes</taxon>
        <taxon>Cottioidei</taxon>
        <taxon>Cottales</taxon>
        <taxon>Liparidae</taxon>
        <taxon>Liparis</taxon>
    </lineage>
</organism>
<keyword evidence="2" id="KW-1185">Reference proteome</keyword>
<evidence type="ECO:0000313" key="1">
    <source>
        <dbReference type="EMBL" id="TNN22563.1"/>
    </source>
</evidence>
<dbReference type="EMBL" id="SRLO01021901">
    <property type="protein sequence ID" value="TNN22563.1"/>
    <property type="molecule type" value="Genomic_DNA"/>
</dbReference>
<protein>
    <submittedName>
        <fullName evidence="1">Uncharacterized protein</fullName>
    </submittedName>
</protein>